<sequence length="138" mass="15910">MDNVKKNIKATNIELVPEISDYLDKRLRSIEKLINPNDTSAIFDIEVGKITNHHRTGDIFRAEINLHIVGNQLRSSAEKDTIFNAIDKARDEMIYELRKTKGRQMRFLKKGGTAIKVFMRNIGAGGVKIKNFIRKRRK</sequence>
<dbReference type="Gene3D" id="3.30.160.100">
    <property type="entry name" value="Ribosome hibernation promotion factor-like"/>
    <property type="match status" value="1"/>
</dbReference>
<name>A0A1F5EI25_9BACT</name>
<dbReference type="SUPFAM" id="SSF69754">
    <property type="entry name" value="Ribosome binding protein Y (YfiA homologue)"/>
    <property type="match status" value="1"/>
</dbReference>
<dbReference type="Proteomes" id="UP000186029">
    <property type="component" value="Unassembled WGS sequence"/>
</dbReference>
<dbReference type="InterPro" id="IPR036567">
    <property type="entry name" value="RHF-like"/>
</dbReference>
<evidence type="ECO:0000313" key="2">
    <source>
        <dbReference type="Proteomes" id="UP000186029"/>
    </source>
</evidence>
<organism evidence="1 2">
    <name type="scientific">Candidatus Campbellbacteria bacterium RIFCSPLOWO2_02_35_12</name>
    <dbReference type="NCBI Taxonomy" id="1797580"/>
    <lineage>
        <taxon>Bacteria</taxon>
        <taxon>Candidatus Campbelliibacteriota</taxon>
    </lineage>
</organism>
<gene>
    <name evidence="1" type="ORF">A2Z61_01795</name>
</gene>
<dbReference type="AlphaFoldDB" id="A0A1F5EI25"/>
<proteinExistence type="predicted"/>
<reference evidence="1 2" key="1">
    <citation type="journal article" date="2016" name="Nat. Commun.">
        <title>Thousands of microbial genomes shed light on interconnected biogeochemical processes in an aquifer system.</title>
        <authorList>
            <person name="Anantharaman K."/>
            <person name="Brown C.T."/>
            <person name="Hug L.A."/>
            <person name="Sharon I."/>
            <person name="Castelle C.J."/>
            <person name="Probst A.J."/>
            <person name="Thomas B.C."/>
            <person name="Singh A."/>
            <person name="Wilkins M.J."/>
            <person name="Karaoz U."/>
            <person name="Brodie E.L."/>
            <person name="Williams K.H."/>
            <person name="Hubbard S.S."/>
            <person name="Banfield J.F."/>
        </authorList>
    </citation>
    <scope>NUCLEOTIDE SEQUENCE [LARGE SCALE GENOMIC DNA]</scope>
</reference>
<evidence type="ECO:0000313" key="1">
    <source>
        <dbReference type="EMBL" id="OGD66980.1"/>
    </source>
</evidence>
<comment type="caution">
    <text evidence="1">The sequence shown here is derived from an EMBL/GenBank/DDBJ whole genome shotgun (WGS) entry which is preliminary data.</text>
</comment>
<dbReference type="EMBL" id="MFAC01000015">
    <property type="protein sequence ID" value="OGD66980.1"/>
    <property type="molecule type" value="Genomic_DNA"/>
</dbReference>
<dbReference type="NCBIfam" id="TIGR00741">
    <property type="entry name" value="yfiA"/>
    <property type="match status" value="1"/>
</dbReference>
<dbReference type="Pfam" id="PF02482">
    <property type="entry name" value="Ribosomal_S30AE"/>
    <property type="match status" value="1"/>
</dbReference>
<accession>A0A1F5EI25</accession>
<dbReference type="STRING" id="1797580.A2Z61_01795"/>
<protein>
    <submittedName>
        <fullName evidence="1">Ribosomal subunit interface protein</fullName>
    </submittedName>
</protein>
<dbReference type="InterPro" id="IPR003489">
    <property type="entry name" value="RHF/RaiA"/>
</dbReference>